<protein>
    <submittedName>
        <fullName evidence="2">Nuclear transport factor 2 family protein</fullName>
    </submittedName>
</protein>
<dbReference type="Gene3D" id="3.10.450.50">
    <property type="match status" value="1"/>
</dbReference>
<dbReference type="InterPro" id="IPR037401">
    <property type="entry name" value="SnoaL-like"/>
</dbReference>
<dbReference type="SUPFAM" id="SSF54427">
    <property type="entry name" value="NTF2-like"/>
    <property type="match status" value="1"/>
</dbReference>
<dbReference type="RefSeq" id="WP_377281650.1">
    <property type="nucleotide sequence ID" value="NZ_JBHRSI010000004.1"/>
</dbReference>
<dbReference type="Proteomes" id="UP001597237">
    <property type="component" value="Unassembled WGS sequence"/>
</dbReference>
<dbReference type="Pfam" id="PF12680">
    <property type="entry name" value="SnoaL_2"/>
    <property type="match status" value="1"/>
</dbReference>
<organism evidence="2 3">
    <name type="scientific">Phenylobacterium terrae</name>
    <dbReference type="NCBI Taxonomy" id="2665495"/>
    <lineage>
        <taxon>Bacteria</taxon>
        <taxon>Pseudomonadati</taxon>
        <taxon>Pseudomonadota</taxon>
        <taxon>Alphaproteobacteria</taxon>
        <taxon>Caulobacterales</taxon>
        <taxon>Caulobacteraceae</taxon>
        <taxon>Phenylobacterium</taxon>
    </lineage>
</organism>
<dbReference type="EMBL" id="JBHUEY010000012">
    <property type="protein sequence ID" value="MFD1785611.1"/>
    <property type="molecule type" value="Genomic_DNA"/>
</dbReference>
<dbReference type="InterPro" id="IPR032710">
    <property type="entry name" value="NTF2-like_dom_sf"/>
</dbReference>
<evidence type="ECO:0000313" key="3">
    <source>
        <dbReference type="Proteomes" id="UP001597237"/>
    </source>
</evidence>
<reference evidence="3" key="1">
    <citation type="journal article" date="2019" name="Int. J. Syst. Evol. Microbiol.">
        <title>The Global Catalogue of Microorganisms (GCM) 10K type strain sequencing project: providing services to taxonomists for standard genome sequencing and annotation.</title>
        <authorList>
            <consortium name="The Broad Institute Genomics Platform"/>
            <consortium name="The Broad Institute Genome Sequencing Center for Infectious Disease"/>
            <person name="Wu L."/>
            <person name="Ma J."/>
        </authorList>
    </citation>
    <scope>NUCLEOTIDE SEQUENCE [LARGE SCALE GENOMIC DNA]</scope>
    <source>
        <strain evidence="3">DFY28</strain>
    </source>
</reference>
<dbReference type="PANTHER" id="PTHR41252">
    <property type="entry name" value="BLR2505 PROTEIN"/>
    <property type="match status" value="1"/>
</dbReference>
<keyword evidence="3" id="KW-1185">Reference proteome</keyword>
<comment type="caution">
    <text evidence="2">The sequence shown here is derived from an EMBL/GenBank/DDBJ whole genome shotgun (WGS) entry which is preliminary data.</text>
</comment>
<feature type="domain" description="SnoaL-like" evidence="1">
    <location>
        <begin position="11"/>
        <end position="117"/>
    </location>
</feature>
<sequence>MDAADNKRLMQEIFARLAEADPTLFLQHLADDVVVTITGENSWSRSFHGKDAARKGLWGYVNSLVAAQGRTFPFRILADEDWVVLEARGDMTTKAGQPYRNHYCLLYRLQDGKIVEMREYQDSSMCERILGPYPAPVPA</sequence>
<evidence type="ECO:0000313" key="2">
    <source>
        <dbReference type="EMBL" id="MFD1785611.1"/>
    </source>
</evidence>
<proteinExistence type="predicted"/>
<evidence type="ECO:0000259" key="1">
    <source>
        <dbReference type="Pfam" id="PF12680"/>
    </source>
</evidence>
<gene>
    <name evidence="2" type="ORF">ACFSC0_19605</name>
</gene>
<accession>A0ABW4N6I6</accession>
<name>A0ABW4N6I6_9CAUL</name>
<dbReference type="PANTHER" id="PTHR41252:SF1">
    <property type="entry name" value="BLR2505 PROTEIN"/>
    <property type="match status" value="1"/>
</dbReference>